<evidence type="ECO:0000313" key="1">
    <source>
        <dbReference type="EMBL" id="DAD78150.1"/>
    </source>
</evidence>
<dbReference type="EMBL" id="BK014839">
    <property type="protein sequence ID" value="DAD78150.1"/>
    <property type="molecule type" value="Genomic_DNA"/>
</dbReference>
<sequence length="108" mass="12243">MTNVVEDLNVITTIPKASIAKLFQRVEWLICNAVYEAYSSKENFAEVNVGFGKISILIEDNNVRYKFQPSRKTENMIQEVFEKGNEPVAKEAEKAVVGTILKAYKDLL</sequence>
<organism evidence="1">
    <name type="scientific">Siphoviridae sp. ctrgt10</name>
    <dbReference type="NCBI Taxonomy" id="2826479"/>
    <lineage>
        <taxon>Viruses</taxon>
        <taxon>Duplodnaviria</taxon>
        <taxon>Heunggongvirae</taxon>
        <taxon>Uroviricota</taxon>
        <taxon>Caudoviricetes</taxon>
    </lineage>
</organism>
<accession>A0A8S5M7E2</accession>
<name>A0A8S5M7E2_9CAUD</name>
<protein>
    <submittedName>
        <fullName evidence="1">Uncharacterized protein</fullName>
    </submittedName>
</protein>
<reference evidence="1" key="1">
    <citation type="journal article" date="2021" name="Proc. Natl. Acad. Sci. U.S.A.">
        <title>A Catalog of Tens of Thousands of Viruses from Human Metagenomes Reveals Hidden Associations with Chronic Diseases.</title>
        <authorList>
            <person name="Tisza M.J."/>
            <person name="Buck C.B."/>
        </authorList>
    </citation>
    <scope>NUCLEOTIDE SEQUENCE</scope>
    <source>
        <strain evidence="1">Ctrgt10</strain>
    </source>
</reference>
<proteinExistence type="predicted"/>